<feature type="domain" description="Phage-Barnase-EndoU-ColicinE5/D-RelE like nuclease 2" evidence="4">
    <location>
        <begin position="534"/>
        <end position="644"/>
    </location>
</feature>
<feature type="domain" description="Phage-Barnase-EndoU-ColicinE5/D-RelE-like nuclease" evidence="3">
    <location>
        <begin position="1730"/>
        <end position="1829"/>
    </location>
</feature>
<dbReference type="InterPro" id="IPR041398">
    <property type="entry name" value="DdrB_dom"/>
</dbReference>
<dbReference type="InterPro" id="IPR041092">
    <property type="entry name" value="PBECR1"/>
</dbReference>
<feature type="compositionally biased region" description="Polar residues" evidence="1">
    <location>
        <begin position="1318"/>
        <end position="1370"/>
    </location>
</feature>
<name>A0A377PSD9_9HELI</name>
<dbReference type="Pfam" id="PF18810">
    <property type="entry name" value="PBECR2"/>
    <property type="match status" value="1"/>
</dbReference>
<evidence type="ECO:0000313" key="5">
    <source>
        <dbReference type="EMBL" id="STQ85756.1"/>
    </source>
</evidence>
<feature type="compositionally biased region" description="Basic and acidic residues" evidence="1">
    <location>
        <begin position="1440"/>
        <end position="1453"/>
    </location>
</feature>
<accession>A0A377PSD9</accession>
<dbReference type="Pfam" id="PF18763">
    <property type="entry name" value="ddrB-ParB"/>
    <property type="match status" value="1"/>
</dbReference>
<dbReference type="RefSeq" id="WP_114985931.1">
    <property type="nucleotide sequence ID" value="NZ_UGJE01000002.1"/>
</dbReference>
<proteinExistence type="predicted"/>
<dbReference type="EMBL" id="UGJE01000002">
    <property type="protein sequence ID" value="STQ85756.1"/>
    <property type="molecule type" value="Genomic_DNA"/>
</dbReference>
<dbReference type="GO" id="GO:0016787">
    <property type="term" value="F:hydrolase activity"/>
    <property type="evidence" value="ECO:0007669"/>
    <property type="project" value="UniProtKB-KW"/>
</dbReference>
<feature type="region of interest" description="Disordered" evidence="1">
    <location>
        <begin position="1318"/>
        <end position="1453"/>
    </location>
</feature>
<reference evidence="5 6" key="1">
    <citation type="submission" date="2018-06" db="EMBL/GenBank/DDBJ databases">
        <authorList>
            <consortium name="Pathogen Informatics"/>
            <person name="Doyle S."/>
        </authorList>
    </citation>
    <scope>NUCLEOTIDE SEQUENCE [LARGE SCALE GENOMIC DNA]</scope>
    <source>
        <strain evidence="5 6">NCTC12714</strain>
    </source>
</reference>
<gene>
    <name evidence="5" type="ORF">NCTC12714_00544</name>
</gene>
<evidence type="ECO:0000259" key="2">
    <source>
        <dbReference type="Pfam" id="PF18763"/>
    </source>
</evidence>
<evidence type="ECO:0000256" key="1">
    <source>
        <dbReference type="SAM" id="MobiDB-lite"/>
    </source>
</evidence>
<feature type="domain" description="DdrB-like" evidence="2">
    <location>
        <begin position="946"/>
        <end position="1055"/>
    </location>
</feature>
<keyword evidence="6" id="KW-1185">Reference proteome</keyword>
<dbReference type="Proteomes" id="UP000255139">
    <property type="component" value="Unassembled WGS sequence"/>
</dbReference>
<feature type="domain" description="Phage-Barnase-EndoU-ColicinE5/D-RelE-like nuclease" evidence="3">
    <location>
        <begin position="2154"/>
        <end position="2244"/>
    </location>
</feature>
<protein>
    <submittedName>
        <fullName evidence="5">Tetrahydrofolate dehydrogenase/cyclohydrolase, NAD(P)-binding domain protein</fullName>
    </submittedName>
</protein>
<dbReference type="Pfam" id="PF18809">
    <property type="entry name" value="PBECR1"/>
    <property type="match status" value="2"/>
</dbReference>
<feature type="compositionally biased region" description="Polar residues" evidence="1">
    <location>
        <begin position="1395"/>
        <end position="1410"/>
    </location>
</feature>
<organism evidence="5 6">
    <name type="scientific">Helicobacter muridarum</name>
    <dbReference type="NCBI Taxonomy" id="216"/>
    <lineage>
        <taxon>Bacteria</taxon>
        <taxon>Pseudomonadati</taxon>
        <taxon>Campylobacterota</taxon>
        <taxon>Epsilonproteobacteria</taxon>
        <taxon>Campylobacterales</taxon>
        <taxon>Helicobacteraceae</taxon>
        <taxon>Helicobacter</taxon>
    </lineage>
</organism>
<sequence length="2337" mass="265789">MQTLVARGGIPAINKSELDKQGFKGYVNEYEKELKSQYGRVENALVEALEGIDFERTTRQIVDILQDLKDSIPRVEHKGIINDLQSFALKPNPTIQDLFALRKAVNQELRSKELKKPSIQALKNINQTIDSDIQEALDILSNISGIEAKKLFKEYQNINAEYADFKDLVKSDFYTQNIKNKSKEKEITQDKFYSNILDTAKKSGFNNRSFERIAKNMQSNLQAKAIQEAIDRNTKIIKSKHKAIAWDRLIDDLEALKPYITDTNLLAKIELFEDMRKFYFNDLAIAKAISNAIGEKPQSYLSNTFWGKVQMYFYNTLYRVSGRFSVSERASSLAFENHLRNALKYARSTKELNETLIAGLEKNTTDMQDSKAILNELRSFREKFNTSTYKAYDEAAQAYTQEASSKKQLGFLLSQIDTTNKQIENIKIDDIVDAEIIHEPKTTKNIANQGLSNISNLENRGNIATSQYLLNKQYQQLEFQRIYTQLSELLAQMQSLYEAAYPKLKPNKDTRLLANANNNKAIDTTNQKAIQELWLKTFNLKSLEDDFIVNIPHGLKETLGKDIKLTKKDFEKIVNNGREKYIPQILETFTHPEAIFIDQAGELLFAKTLDDKLFFVNVNRDYGDTYKGLSFAPKKRGNLLNKLQNAQRVFLDEVSPQASGFHSPQAFTDILSSTNRASPNSSINKQELLPSIKHITSFQQQAKQLAMNIESEIALNTKSLQSEVKYALTQIKEPSIKKDLMQIYNTLDSIHTAKAGKLIPYTSLEANEVKKLNELSKPTKAKASQAPYKDVDFITNAKGISISTLALKNAILHELSHRANTLIESSNKAYIEYITGLSFNKTPNTNNLLIPKPYNIVSQIEQAPSTQEAIKPALRELSLLQTDLKPLNSYLKHLQSLNLKQYQAKSQVTKELSQLKNELLDLQEANKAIPYKVISDTFITSESMPKSYKAQYVVVKTQDIKPIFSSQTQYQFRSLYQSKKIEDIINNFDSSKMIYSEGSFAGLPLMDSQGYLLLGNHRAKALQNLSPNARSKYKQAIKDKFNVDLANDELFVRRIDDSIPLETRILIAKASNDGLENSLSELTFTKLAKYYDALQSLPKRIGDDTSDLEYLYRKTNQLLGGQPLKESETNLALLSSLMQDKSKFVSNIDTLASKPNDMAITDMLIKNAASFYNIKNAYPDIPIDSMLQDAITFLVNAPTNTKKNYEAFVESLEHYILNPNKQAQKALGATPLTFKSQGLGIVLTRIANTNTNPAQSLFTYLKRFEEVAKELQEPNFFSAVRNPNEYDFLKVLIGNANEANLNKIRLYLDKLQEYESSLPKQGNMHEASTTRQTEATNINPNSHETRIYDNSTTREIQTEPTTATTDNIQPSLEYREQPQVAFSQEQKANTDRKQMGSTPSINSHAASSNARDSKDKQGHNASIGFREDSLERPQSIGNLHEPKASNRISNNHDIDSQIPKDIQQAWLKTFNLKSIQEDFIPNIKPEIIQALGNQNIHVKSGSLIKLNVRGRIDFLQYIKPTLENPDVVMKHQEAYLFIKDIGNEKSMFVSVVKNENNELQNNELIVSSNALRTLNNLKNKMNLGNAEILYKSKEASNILAEAFNLKTFSKELTQSNSTKNKTEIKEAKQNLKAITKQTKSKASLDVIPQGQNGVSLEKEFISTSNVAGILNPTQKAIIKQQDKSERAAIEKALNLEPIDEFGINYAEYYRDGKGAIQKLLKEKQGQVTGAFYKEGLGDIDLVWGNKNIGLQKILEKHINDFKSFVGDSAEQKLINGIDEIVQNGKVVSNAGVNTIIHNKDNREYRVGLSKGFHSNGENNWVITAYKRENPHAQNFDQVTNSKELENGYNLSLKDSPNSTTKKLNKDVSLDAELESHKTDRIIKGKSVKDLIAESKKSTIIPKEVEREAEKYARNTLANSKDPLTPNDPFYDKYFQAEKQAYIRENYLKEAEKYVLPDNAHTLIKTDKGIYIPYDKEGKYIKSIAMQKIENQEARGLKTPEVEFENIKINDDLAIKEGKLYYKGIELQGQSGHTYIDTLNMLKFLAEPINKKEFLDNAKAFSKQNSSSFMFESPSELLFASLSIPKQNYKYHQMIDVLFAKFDLKTNSFEESFKGIDTIYKQSGEPFGYIWEGQGRGKEAIEFLLDKKLGQIQRAFYKEGLGDIDLVWGDSKMGLQHIIERRSQQWGEEKALRFIKEDLPQIVENSKLYKQDNNKIELITDKDILILGRKDNNKFIVTSFKDRRSKSRYKELDNSQTLDEANFTSKSVSEQLKTDDILLQNHNNSTTKAITFDMKDIKLDSIKDFNTWIDMLGIKFANKQEAKEAYQYALDNIEKIYC</sequence>
<dbReference type="InterPro" id="IPR041110">
    <property type="entry name" value="PBECR2"/>
</dbReference>
<evidence type="ECO:0000259" key="3">
    <source>
        <dbReference type="Pfam" id="PF18809"/>
    </source>
</evidence>
<keyword evidence="5" id="KW-0378">Hydrolase</keyword>
<evidence type="ECO:0000313" key="6">
    <source>
        <dbReference type="Proteomes" id="UP000255139"/>
    </source>
</evidence>
<evidence type="ECO:0000259" key="4">
    <source>
        <dbReference type="Pfam" id="PF18810"/>
    </source>
</evidence>